<gene>
    <name evidence="2" type="ORF">DS421_19g660730</name>
</gene>
<evidence type="ECO:0000313" key="3">
    <source>
        <dbReference type="Proteomes" id="UP000464620"/>
    </source>
</evidence>
<protein>
    <submittedName>
        <fullName evidence="2">Uncharacterized protein</fullName>
    </submittedName>
</protein>
<name>A0A6B9VDI9_ARAHY</name>
<accession>A0A6B9VDI9</accession>
<dbReference type="Proteomes" id="UP000464620">
    <property type="component" value="Chromosome B09"/>
</dbReference>
<feature type="compositionally biased region" description="Acidic residues" evidence="1">
    <location>
        <begin position="21"/>
        <end position="39"/>
    </location>
</feature>
<dbReference type="AlphaFoldDB" id="A0A6B9VDI9"/>
<feature type="region of interest" description="Disordered" evidence="1">
    <location>
        <begin position="1"/>
        <end position="46"/>
    </location>
</feature>
<organism evidence="2 3">
    <name type="scientific">Arachis hypogaea</name>
    <name type="common">Peanut</name>
    <dbReference type="NCBI Taxonomy" id="3818"/>
    <lineage>
        <taxon>Eukaryota</taxon>
        <taxon>Viridiplantae</taxon>
        <taxon>Streptophyta</taxon>
        <taxon>Embryophyta</taxon>
        <taxon>Tracheophyta</taxon>
        <taxon>Spermatophyta</taxon>
        <taxon>Magnoliopsida</taxon>
        <taxon>eudicotyledons</taxon>
        <taxon>Gunneridae</taxon>
        <taxon>Pentapetalae</taxon>
        <taxon>rosids</taxon>
        <taxon>fabids</taxon>
        <taxon>Fabales</taxon>
        <taxon>Fabaceae</taxon>
        <taxon>Papilionoideae</taxon>
        <taxon>50 kb inversion clade</taxon>
        <taxon>dalbergioids sensu lato</taxon>
        <taxon>Dalbergieae</taxon>
        <taxon>Pterocarpus clade</taxon>
        <taxon>Arachis</taxon>
    </lineage>
</organism>
<reference evidence="2 3" key="1">
    <citation type="submission" date="2020-01" db="EMBL/GenBank/DDBJ databases">
        <title>Genome sequence of Arachis hypogaea, cultivar Shitouqi.</title>
        <authorList>
            <person name="Zhuang W."/>
            <person name="Chen H."/>
            <person name="Varshney R."/>
            <person name="Wang D."/>
            <person name="Ming R."/>
        </authorList>
    </citation>
    <scope>NUCLEOTIDE SEQUENCE [LARGE SCALE GENOMIC DNA]</scope>
    <source>
        <tissue evidence="2">Young leaf</tissue>
    </source>
</reference>
<proteinExistence type="predicted"/>
<sequence length="60" mass="6521">MASDEIEDEREGERGCGTEISEGESNSDETAEDNSDETLGDSPAMKKMTMALMKTTMVTQ</sequence>
<feature type="compositionally biased region" description="Acidic residues" evidence="1">
    <location>
        <begin position="1"/>
        <end position="10"/>
    </location>
</feature>
<dbReference type="EMBL" id="CP031001">
    <property type="protein sequence ID" value="QHN78362.1"/>
    <property type="molecule type" value="Genomic_DNA"/>
</dbReference>
<evidence type="ECO:0000313" key="2">
    <source>
        <dbReference type="EMBL" id="QHN78362.1"/>
    </source>
</evidence>
<evidence type="ECO:0000256" key="1">
    <source>
        <dbReference type="SAM" id="MobiDB-lite"/>
    </source>
</evidence>